<proteinExistence type="predicted"/>
<evidence type="ECO:0000313" key="1">
    <source>
        <dbReference type="EMBL" id="OEG00100.1"/>
    </source>
</evidence>
<dbReference type="InterPro" id="IPR026838">
    <property type="entry name" value="YheC/D"/>
</dbReference>
<name>A0A1D2YWK9_9BACI</name>
<dbReference type="Gene3D" id="3.30.470.20">
    <property type="entry name" value="ATP-grasp fold, B domain"/>
    <property type="match status" value="1"/>
</dbReference>
<dbReference type="SUPFAM" id="SSF56059">
    <property type="entry name" value="Glutathione synthetase ATP-binding domain-like"/>
    <property type="match status" value="1"/>
</dbReference>
<dbReference type="AlphaFoldDB" id="A0A1D2YWK9"/>
<dbReference type="Pfam" id="PF14398">
    <property type="entry name" value="ATPgrasp_YheCD"/>
    <property type="match status" value="1"/>
</dbReference>
<dbReference type="Proteomes" id="UP000243739">
    <property type="component" value="Unassembled WGS sequence"/>
</dbReference>
<keyword evidence="2" id="KW-1185">Reference proteome</keyword>
<comment type="caution">
    <text evidence="1">The sequence shown here is derived from an EMBL/GenBank/DDBJ whole genome shotgun (WGS) entry which is preliminary data.</text>
</comment>
<evidence type="ECO:0000313" key="2">
    <source>
        <dbReference type="Proteomes" id="UP000243739"/>
    </source>
</evidence>
<dbReference type="STRING" id="337097.BHF71_06340"/>
<sequence length="371" mass="43329">MAVNHKDAFPISLKKLNHNYKVGPLVGILTTKSSRWFRGNQTNFKDLIKTGIKYGVLIYVFTAESVDRKNKTVKGFLYLPNQNTWIVRKMPLPDVIYNRIPSRTEENRPLVKETIEFLINENIPFFNPHFFDKWTLYKWLKESPKFNKLLPETTTLTMENLIFFLNRYPMLYLKPIDGKAGIGFFKIDKKDNLYLLRYQSSKTTHYEEFNNVKSLIKTINHLTKSKKYIIQQGIKLNTYNGNPYDFRILVQKNGVGKWALSGIGVRVAGINSITTHVPRGGHIQSVHRVTNYDKKLIDELSNIAIDISKFIEEKSENNLGELSMDIGVDQNRNIWFFEANAKPMKFDEPNIRKISLQRLIQYFRYLSGFVK</sequence>
<accession>A0A1D2YWK9</accession>
<evidence type="ECO:0008006" key="3">
    <source>
        <dbReference type="Google" id="ProtNLM"/>
    </source>
</evidence>
<organism evidence="1 2">
    <name type="scientific">Vulcanibacillus modesticaldus</name>
    <dbReference type="NCBI Taxonomy" id="337097"/>
    <lineage>
        <taxon>Bacteria</taxon>
        <taxon>Bacillati</taxon>
        <taxon>Bacillota</taxon>
        <taxon>Bacilli</taxon>
        <taxon>Bacillales</taxon>
        <taxon>Bacillaceae</taxon>
        <taxon>Vulcanibacillus</taxon>
    </lineage>
</organism>
<gene>
    <name evidence="1" type="ORF">BHF71_06340</name>
</gene>
<reference evidence="1 2" key="1">
    <citation type="submission" date="2016-09" db="EMBL/GenBank/DDBJ databases">
        <title>Draft genome sequence for the type strain of Vulcanibacillus modesticaldus BR, a strictly anaerobic, moderately thermophilic, and nitrate-reducing bacterium from deep sea-hydrothermal vents of the Mid-Atlantic Ridge.</title>
        <authorList>
            <person name="Abin C.A."/>
            <person name="Hollibaugh J.T."/>
        </authorList>
    </citation>
    <scope>NUCLEOTIDE SEQUENCE [LARGE SCALE GENOMIC DNA]</scope>
    <source>
        <strain evidence="1 2">BR</strain>
    </source>
</reference>
<dbReference type="EMBL" id="MIJF01000008">
    <property type="protein sequence ID" value="OEG00100.1"/>
    <property type="molecule type" value="Genomic_DNA"/>
</dbReference>
<protein>
    <recommendedName>
        <fullName evidence="3">ATP-grasp domain-containing protein</fullName>
    </recommendedName>
</protein>